<evidence type="ECO:0000256" key="1">
    <source>
        <dbReference type="SAM" id="Coils"/>
    </source>
</evidence>
<reference evidence="2" key="1">
    <citation type="submission" date="2018-06" db="EMBL/GenBank/DDBJ databases">
        <authorList>
            <person name="Zhirakovskaya E."/>
        </authorList>
    </citation>
    <scope>NUCLEOTIDE SEQUENCE</scope>
</reference>
<name>A0A3B0WRW7_9ZZZZ</name>
<feature type="coiled-coil region" evidence="1">
    <location>
        <begin position="1"/>
        <end position="32"/>
    </location>
</feature>
<organism evidence="2">
    <name type="scientific">hydrothermal vent metagenome</name>
    <dbReference type="NCBI Taxonomy" id="652676"/>
    <lineage>
        <taxon>unclassified sequences</taxon>
        <taxon>metagenomes</taxon>
        <taxon>ecological metagenomes</taxon>
    </lineage>
</organism>
<keyword evidence="1" id="KW-0175">Coiled coil</keyword>
<accession>A0A3B0WRW7</accession>
<dbReference type="AlphaFoldDB" id="A0A3B0WRW7"/>
<feature type="non-terminal residue" evidence="2">
    <location>
        <position position="83"/>
    </location>
</feature>
<gene>
    <name evidence="2" type="ORF">MNBD_GAMMA11-1079</name>
</gene>
<protein>
    <submittedName>
        <fullName evidence="2">Uncharacterized protein ImpC</fullName>
    </submittedName>
</protein>
<sequence length="83" mass="9139">MADKEQQVEAQEAEAQEQVSILEQAISATKQTPRDETESLLKALTKEAMSGTVKWDRNLPVTINKAIAAIDKVLSKQLSAIMQ</sequence>
<evidence type="ECO:0000313" key="2">
    <source>
        <dbReference type="EMBL" id="VAW58778.1"/>
    </source>
</evidence>
<proteinExistence type="predicted"/>
<dbReference type="EMBL" id="UOFG01000048">
    <property type="protein sequence ID" value="VAW58778.1"/>
    <property type="molecule type" value="Genomic_DNA"/>
</dbReference>